<reference evidence="2 3" key="1">
    <citation type="submission" date="2020-04" db="EMBL/GenBank/DDBJ databases">
        <title>Genome sequencing of Rosenbergiella species.</title>
        <authorList>
            <person name="Alvarez-Perez S."/>
            <person name="Lievens B."/>
        </authorList>
    </citation>
    <scope>NUCLEOTIDE SEQUENCE [LARGE SCALE GENOMIC DNA]</scope>
    <source>
        <strain evidence="2 3">S61</strain>
    </source>
</reference>
<evidence type="ECO:0008006" key="4">
    <source>
        <dbReference type="Google" id="ProtNLM"/>
    </source>
</evidence>
<gene>
    <name evidence="2" type="ORF">HH682_04680</name>
</gene>
<dbReference type="Proteomes" id="UP000790096">
    <property type="component" value="Unassembled WGS sequence"/>
</dbReference>
<evidence type="ECO:0000313" key="3">
    <source>
        <dbReference type="Proteomes" id="UP000790096"/>
    </source>
</evidence>
<accession>A0ABS5SV26</accession>
<comment type="caution">
    <text evidence="2">The sequence shown here is derived from an EMBL/GenBank/DDBJ whole genome shotgun (WGS) entry which is preliminary data.</text>
</comment>
<feature type="transmembrane region" description="Helical" evidence="1">
    <location>
        <begin position="20"/>
        <end position="43"/>
    </location>
</feature>
<keyword evidence="3" id="KW-1185">Reference proteome</keyword>
<evidence type="ECO:0000313" key="2">
    <source>
        <dbReference type="EMBL" id="MBT0723747.1"/>
    </source>
</evidence>
<dbReference type="PANTHER" id="PTHR40278:SF1">
    <property type="entry name" value="DNA UTILIZATION PROTEIN HOFN"/>
    <property type="match status" value="1"/>
</dbReference>
<dbReference type="Pfam" id="PF05137">
    <property type="entry name" value="PilN"/>
    <property type="match status" value="1"/>
</dbReference>
<dbReference type="InterPro" id="IPR052534">
    <property type="entry name" value="Extracell_DNA_Util/SecSys_Comp"/>
</dbReference>
<keyword evidence="1" id="KW-0812">Transmembrane</keyword>
<dbReference type="RefSeq" id="WP_214236456.1">
    <property type="nucleotide sequence ID" value="NZ_JABBFR010000004.1"/>
</dbReference>
<dbReference type="PANTHER" id="PTHR40278">
    <property type="entry name" value="DNA UTILIZATION PROTEIN HOFN"/>
    <property type="match status" value="1"/>
</dbReference>
<evidence type="ECO:0000256" key="1">
    <source>
        <dbReference type="SAM" id="Phobius"/>
    </source>
</evidence>
<protein>
    <recommendedName>
        <fullName evidence="4">Pilus assembly protein HofN</fullName>
    </recommendedName>
</protein>
<proteinExistence type="predicted"/>
<sequence>MSRVNLLNWRRKKLSQRSFVIVITGALLLILLIVLARVGVVYYQQSLRELDTLNDLYQHLVTQLSQRLHQQQTVLHQLEQADLERKRIEGVRDELITYRFFFQWLTERLPEHFWLTTLTAGQSGWMITGQSLRLEEIEQFIQQLLSVKQVTALSLNDLKRKAEYYEFRVSFLISAGEEHATNGR</sequence>
<dbReference type="EMBL" id="JABBFR010000004">
    <property type="protein sequence ID" value="MBT0723747.1"/>
    <property type="molecule type" value="Genomic_DNA"/>
</dbReference>
<keyword evidence="1" id="KW-0472">Membrane</keyword>
<dbReference type="InterPro" id="IPR007813">
    <property type="entry name" value="PilN"/>
</dbReference>
<name>A0ABS5SV26_9GAMM</name>
<keyword evidence="1" id="KW-1133">Transmembrane helix</keyword>
<organism evidence="2 3">
    <name type="scientific">Rosenbergiella gaditana</name>
    <dbReference type="NCBI Taxonomy" id="2726987"/>
    <lineage>
        <taxon>Bacteria</taxon>
        <taxon>Pseudomonadati</taxon>
        <taxon>Pseudomonadota</taxon>
        <taxon>Gammaproteobacteria</taxon>
        <taxon>Enterobacterales</taxon>
        <taxon>Erwiniaceae</taxon>
        <taxon>Rosenbergiella</taxon>
    </lineage>
</organism>